<name>A0A2H3EAN1_ARMGA</name>
<dbReference type="STRING" id="47427.A0A2H3EAN1"/>
<evidence type="ECO:0000256" key="1">
    <source>
        <dbReference type="SAM" id="MobiDB-lite"/>
    </source>
</evidence>
<dbReference type="AlphaFoldDB" id="A0A2H3EAN1"/>
<dbReference type="Gene3D" id="1.10.510.10">
    <property type="entry name" value="Transferase(Phosphotransferase) domain 1"/>
    <property type="match status" value="1"/>
</dbReference>
<proteinExistence type="predicted"/>
<dbReference type="OrthoDB" id="346907at2759"/>
<dbReference type="PROSITE" id="PS50011">
    <property type="entry name" value="PROTEIN_KINASE_DOM"/>
    <property type="match status" value="1"/>
</dbReference>
<keyword evidence="4" id="KW-1185">Reference proteome</keyword>
<dbReference type="PANTHER" id="PTHR44329">
    <property type="entry name" value="SERINE/THREONINE-PROTEIN KINASE TNNI3K-RELATED"/>
    <property type="match status" value="1"/>
</dbReference>
<dbReference type="GO" id="GO:0004674">
    <property type="term" value="F:protein serine/threonine kinase activity"/>
    <property type="evidence" value="ECO:0007669"/>
    <property type="project" value="TreeGrafter"/>
</dbReference>
<dbReference type="OMA" id="DIDHWSS"/>
<dbReference type="InterPro" id="IPR000719">
    <property type="entry name" value="Prot_kinase_dom"/>
</dbReference>
<dbReference type="InterPro" id="IPR051681">
    <property type="entry name" value="Ser/Thr_Kinases-Pseudokinases"/>
</dbReference>
<feature type="compositionally biased region" description="Low complexity" evidence="1">
    <location>
        <begin position="382"/>
        <end position="416"/>
    </location>
</feature>
<sequence length="513" mass="57352">MSKTENQETRFSLDSPILKDDNPASKPSYSQVPPAMFDEIRRVFWDRRKSLIDIDHWSSQHPQYVIDHLQQLIDAELMGDGQVYLRKRCTKWMLALVKMHGVLPTSFSCLDARSEGSTAVWGGGFADIWKGRMGDTLICIKVLRIFIDNGIEERARLIKNFCREALVWRNLKHPNVLPFLGVSTELFVPSFCLISPWMENGNIMSFLATNPAHDRLGSIKEVASGMAYLHSLDPPIVHADIRGVNIMVTDDYRCCLADFGLALTVETLAPGSSALMNGSLRWLAPEALDIQLFDHKYIAARDVYAFGCTVIEIYSGKPPFSHISEAAIIHEVLMNVCTGRTKPRTGNLGRIGEVVDRCLVTRAADRLGAKEVVRMLEDLDHTSPNANPSSSAHSHSKSSPTTPLSPTSSSPTESSPFILINSKPVSGAAGSDVENDTRHIQTARKLSYNTLTQAFPPPCPDTPFFSSCIMKGDDHDGDDEVRLRIKKERRHGWSGKWNYDDMKEVIDRLRDLR</sequence>
<dbReference type="PROSITE" id="PS00109">
    <property type="entry name" value="PROTEIN_KINASE_TYR"/>
    <property type="match status" value="1"/>
</dbReference>
<dbReference type="Pfam" id="PF07714">
    <property type="entry name" value="PK_Tyr_Ser-Thr"/>
    <property type="match status" value="1"/>
</dbReference>
<dbReference type="GO" id="GO:0005524">
    <property type="term" value="F:ATP binding"/>
    <property type="evidence" value="ECO:0007669"/>
    <property type="project" value="InterPro"/>
</dbReference>
<keyword evidence="3" id="KW-0808">Transferase</keyword>
<feature type="domain" description="Protein kinase" evidence="2">
    <location>
        <begin position="114"/>
        <end position="379"/>
    </location>
</feature>
<dbReference type="EMBL" id="KZ293644">
    <property type="protein sequence ID" value="PBL04500.1"/>
    <property type="molecule type" value="Genomic_DNA"/>
</dbReference>
<feature type="region of interest" description="Disordered" evidence="1">
    <location>
        <begin position="1"/>
        <end position="32"/>
    </location>
</feature>
<protein>
    <submittedName>
        <fullName evidence="3">Kinase-like protein</fullName>
    </submittedName>
</protein>
<dbReference type="SUPFAM" id="SSF56112">
    <property type="entry name" value="Protein kinase-like (PK-like)"/>
    <property type="match status" value="1"/>
</dbReference>
<accession>A0A2H3EAN1</accession>
<dbReference type="InterPro" id="IPR001245">
    <property type="entry name" value="Ser-Thr/Tyr_kinase_cat_dom"/>
</dbReference>
<evidence type="ECO:0000313" key="4">
    <source>
        <dbReference type="Proteomes" id="UP000217790"/>
    </source>
</evidence>
<dbReference type="InParanoid" id="A0A2H3EAN1"/>
<gene>
    <name evidence="3" type="ORF">ARMGADRAFT_1057232</name>
</gene>
<dbReference type="InterPro" id="IPR011009">
    <property type="entry name" value="Kinase-like_dom_sf"/>
</dbReference>
<keyword evidence="3" id="KW-0418">Kinase</keyword>
<organism evidence="3 4">
    <name type="scientific">Armillaria gallica</name>
    <name type="common">Bulbous honey fungus</name>
    <name type="synonym">Armillaria bulbosa</name>
    <dbReference type="NCBI Taxonomy" id="47427"/>
    <lineage>
        <taxon>Eukaryota</taxon>
        <taxon>Fungi</taxon>
        <taxon>Dikarya</taxon>
        <taxon>Basidiomycota</taxon>
        <taxon>Agaricomycotina</taxon>
        <taxon>Agaricomycetes</taxon>
        <taxon>Agaricomycetidae</taxon>
        <taxon>Agaricales</taxon>
        <taxon>Marasmiineae</taxon>
        <taxon>Physalacriaceae</taxon>
        <taxon>Armillaria</taxon>
    </lineage>
</organism>
<reference evidence="4" key="1">
    <citation type="journal article" date="2017" name="Nat. Ecol. Evol.">
        <title>Genome expansion and lineage-specific genetic innovations in the forest pathogenic fungi Armillaria.</title>
        <authorList>
            <person name="Sipos G."/>
            <person name="Prasanna A.N."/>
            <person name="Walter M.C."/>
            <person name="O'Connor E."/>
            <person name="Balint B."/>
            <person name="Krizsan K."/>
            <person name="Kiss B."/>
            <person name="Hess J."/>
            <person name="Varga T."/>
            <person name="Slot J."/>
            <person name="Riley R."/>
            <person name="Boka B."/>
            <person name="Rigling D."/>
            <person name="Barry K."/>
            <person name="Lee J."/>
            <person name="Mihaltcheva S."/>
            <person name="LaButti K."/>
            <person name="Lipzen A."/>
            <person name="Waldron R."/>
            <person name="Moloney N.M."/>
            <person name="Sperisen C."/>
            <person name="Kredics L."/>
            <person name="Vagvoelgyi C."/>
            <person name="Patrignani A."/>
            <person name="Fitzpatrick D."/>
            <person name="Nagy I."/>
            <person name="Doyle S."/>
            <person name="Anderson J.B."/>
            <person name="Grigoriev I.V."/>
            <person name="Gueldener U."/>
            <person name="Muensterkoetter M."/>
            <person name="Nagy L.G."/>
        </authorList>
    </citation>
    <scope>NUCLEOTIDE SEQUENCE [LARGE SCALE GENOMIC DNA]</scope>
    <source>
        <strain evidence="4">Ar21-2</strain>
    </source>
</reference>
<feature type="region of interest" description="Disordered" evidence="1">
    <location>
        <begin position="380"/>
        <end position="436"/>
    </location>
</feature>
<dbReference type="InterPro" id="IPR008266">
    <property type="entry name" value="Tyr_kinase_AS"/>
</dbReference>
<dbReference type="Proteomes" id="UP000217790">
    <property type="component" value="Unassembled WGS sequence"/>
</dbReference>
<evidence type="ECO:0000259" key="2">
    <source>
        <dbReference type="PROSITE" id="PS50011"/>
    </source>
</evidence>
<evidence type="ECO:0000313" key="3">
    <source>
        <dbReference type="EMBL" id="PBL04500.1"/>
    </source>
</evidence>